<accession>A0A1A9LC84</accession>
<gene>
    <name evidence="1" type="ORF">A7A78_13570</name>
</gene>
<dbReference type="STRING" id="1385699.A7A78_13570"/>
<sequence length="67" mass="8119">MPFHVFSVRKQTFYSLLLYKLAGLHLVKFQRDRVLALRQFPSLSLKDKLLFQHYLLQDVLLQHESFR</sequence>
<evidence type="ECO:0000313" key="1">
    <source>
        <dbReference type="EMBL" id="OAD90890.1"/>
    </source>
</evidence>
<name>A0A1A9LC84_9FLAO</name>
<dbReference type="AlphaFoldDB" id="A0A1A9LC84"/>
<evidence type="ECO:0000313" key="2">
    <source>
        <dbReference type="Proteomes" id="UP000077552"/>
    </source>
</evidence>
<comment type="caution">
    <text evidence="1">The sequence shown here is derived from an EMBL/GenBank/DDBJ whole genome shotgun (WGS) entry which is preliminary data.</text>
</comment>
<dbReference type="EMBL" id="LXIE01000029">
    <property type="protein sequence ID" value="OAD90890.1"/>
    <property type="molecule type" value="Genomic_DNA"/>
</dbReference>
<proteinExistence type="predicted"/>
<dbReference type="Proteomes" id="UP000077552">
    <property type="component" value="Unassembled WGS sequence"/>
</dbReference>
<organism evidence="1 2">
    <name type="scientific">Aequorivita soesokkakensis</name>
    <dbReference type="NCBI Taxonomy" id="1385699"/>
    <lineage>
        <taxon>Bacteria</taxon>
        <taxon>Pseudomonadati</taxon>
        <taxon>Bacteroidota</taxon>
        <taxon>Flavobacteriia</taxon>
        <taxon>Flavobacteriales</taxon>
        <taxon>Flavobacteriaceae</taxon>
        <taxon>Aequorivita</taxon>
    </lineage>
</organism>
<keyword evidence="2" id="KW-1185">Reference proteome</keyword>
<protein>
    <submittedName>
        <fullName evidence="1">Uncharacterized protein</fullName>
    </submittedName>
</protein>
<reference evidence="1 2" key="1">
    <citation type="submission" date="2016-05" db="EMBL/GenBank/DDBJ databases">
        <title>Genome sequencing of Vitellibacter soesokkakensis RSSK-12.</title>
        <authorList>
            <person name="Thevarajoo S."/>
            <person name="Selvaratnam C."/>
            <person name="Goh K.M."/>
            <person name="Chan K.-G."/>
            <person name="Chong C.S."/>
        </authorList>
    </citation>
    <scope>NUCLEOTIDE SEQUENCE [LARGE SCALE GENOMIC DNA]</scope>
    <source>
        <strain evidence="1 2">RSSK-12</strain>
    </source>
</reference>